<keyword evidence="7" id="KW-0444">Lipid biosynthesis</keyword>
<dbReference type="GO" id="GO:0006631">
    <property type="term" value="P:fatty acid metabolic process"/>
    <property type="evidence" value="ECO:0007669"/>
    <property type="project" value="UniProtKB-KW"/>
</dbReference>
<evidence type="ECO:0000256" key="19">
    <source>
        <dbReference type="ARBA" id="ARBA00047525"/>
    </source>
</evidence>
<comment type="function">
    <text evidence="18">Coenzyme A-dependent lysophosphatidic acid acyltransferase that catalyzes the transfer of an acyl group on a lysophosphatidic acid. Functions preferentially with 1-oleoyl-lysophosphatidic acid followed by 1-palmitoyl-lysophosphatidic acid, 1-stearoyl-lysophosphatidic acid and 1-arachidonoyl-lysophosphatidic acid as lipid acceptor. Functions preferentially with arachidonoyl-CoA followed by oleoyl-CoA as acyl group donors. Functions in phosphatidic acid biosynthesis. May regulate the cellular storage of triacylglycerol through activation of the phospholipase PNPLA2. Involved in keratinocyte differentiation. Regulates lipid droplet fusion.</text>
</comment>
<sequence length="388" mass="42981">MDNADNTKEPDRVSPSTCTVVRAATGWLPSFSPASWMPSLRWVPTSDEALAAAERTILAYLKTPYEGKFITVVPDDSVTRPDPSKASHRIWTVSMNTEQPISETPIVLVHGFGGGVGMWAQNLDALASRRPLYAFDVLGFGQSSRPAFSTIAETAESQFIDSMEAWRKEMKLSKFILLGHSLGAFLAASYSLKYPEHVRHLIMVDPWGLPERPLDKDQQKLPIPFWIRTAAAVLQPFNPLAGLRAAGPWGPRLVGRFRPDLQRKFSTMIAEENAIFDYIYHCNAQAPSGESAFKAMTGGFGWAKSPMSGRMTTMASHVPVSFIYGSRSWIDHNVAYTVKDSRNDAFTEIILVSGAGHHVYADKPAEFNDLVGKICRRVDDEDAKKSKI</sequence>
<evidence type="ECO:0000256" key="13">
    <source>
        <dbReference type="ARBA" id="ARBA00023315"/>
    </source>
</evidence>
<dbReference type="EC" id="2.3.1.51" evidence="5"/>
<comment type="catalytic activity">
    <reaction evidence="14">
        <text>1-(9Z-octadecenoyl)-sn-glycero-3-phosphate + octadecanoyl-CoA = 1-(9Z-octadecenoyl)-2-octadecanoyl-sn-glycero-3-phosphate + CoA</text>
        <dbReference type="Rhea" id="RHEA:37147"/>
        <dbReference type="ChEBI" id="CHEBI:57287"/>
        <dbReference type="ChEBI" id="CHEBI:57394"/>
        <dbReference type="ChEBI" id="CHEBI:74544"/>
        <dbReference type="ChEBI" id="CHEBI:74552"/>
    </reaction>
    <physiologicalReaction direction="left-to-right" evidence="14">
        <dbReference type="Rhea" id="RHEA:37148"/>
    </physiologicalReaction>
</comment>
<evidence type="ECO:0000256" key="12">
    <source>
        <dbReference type="ARBA" id="ARBA00023098"/>
    </source>
</evidence>
<keyword evidence="9" id="KW-0808">Transferase</keyword>
<evidence type="ECO:0000256" key="7">
    <source>
        <dbReference type="ARBA" id="ARBA00022516"/>
    </source>
</evidence>
<comment type="catalytic activity">
    <reaction evidence="19">
        <text>1-hexadecanoyl-sn-glycero-3-phosphate + (9Z)-octadecenoyl-CoA = 1-hexadecanoyl-2-(9Z-octadecenoyl)-sn-glycero-3-phosphate + CoA</text>
        <dbReference type="Rhea" id="RHEA:33187"/>
        <dbReference type="ChEBI" id="CHEBI:57287"/>
        <dbReference type="ChEBI" id="CHEBI:57387"/>
        <dbReference type="ChEBI" id="CHEBI:57518"/>
        <dbReference type="ChEBI" id="CHEBI:64839"/>
    </reaction>
    <physiologicalReaction direction="left-to-right" evidence="19">
        <dbReference type="Rhea" id="RHEA:33188"/>
    </physiologicalReaction>
</comment>
<evidence type="ECO:0000256" key="6">
    <source>
        <dbReference type="ARBA" id="ARBA00022490"/>
    </source>
</evidence>
<dbReference type="FunFam" id="3.40.50.1820:FF:000019">
    <property type="entry name" value="1-acylglycerol-3-phosphate O-acyltransferase ABHD5"/>
    <property type="match status" value="1"/>
</dbReference>
<evidence type="ECO:0000256" key="15">
    <source>
        <dbReference type="ARBA" id="ARBA00038097"/>
    </source>
</evidence>
<evidence type="ECO:0000256" key="17">
    <source>
        <dbReference type="ARBA" id="ARBA00042413"/>
    </source>
</evidence>
<keyword evidence="8" id="KW-0551">Lipid droplet</keyword>
<keyword evidence="10" id="KW-0221">Differentiation</keyword>
<dbReference type="PRINTS" id="PR00111">
    <property type="entry name" value="ABHYDROLASE"/>
</dbReference>
<comment type="subcellular location">
    <subcellularLocation>
        <location evidence="3">Cytoplasm</location>
    </subcellularLocation>
    <subcellularLocation>
        <location evidence="4">Lipid droplet</location>
    </subcellularLocation>
</comment>
<comment type="similarity">
    <text evidence="15">Belongs to the peptidase S33 family. ABHD4/ABHD5 subfamily.</text>
</comment>
<evidence type="ECO:0000256" key="10">
    <source>
        <dbReference type="ARBA" id="ARBA00022782"/>
    </source>
</evidence>
<dbReference type="AlphaFoldDB" id="A0A1W0WBY9"/>
<evidence type="ECO:0000313" key="26">
    <source>
        <dbReference type="EMBL" id="OQV12719.1"/>
    </source>
</evidence>
<comment type="catalytic activity">
    <reaction evidence="24">
        <text>1-(9Z-octadecenoyl)-sn-glycero-3-phosphate + (9Z)-octadecenoyl-CoA = 1,2-di-(9Z-octadecenoyl)-sn-glycero-3-phosphate + CoA</text>
        <dbReference type="Rhea" id="RHEA:37131"/>
        <dbReference type="ChEBI" id="CHEBI:57287"/>
        <dbReference type="ChEBI" id="CHEBI:57387"/>
        <dbReference type="ChEBI" id="CHEBI:74544"/>
        <dbReference type="ChEBI" id="CHEBI:74546"/>
    </reaction>
    <physiologicalReaction direction="left-to-right" evidence="24">
        <dbReference type="Rhea" id="RHEA:37132"/>
    </physiologicalReaction>
</comment>
<evidence type="ECO:0000256" key="23">
    <source>
        <dbReference type="ARBA" id="ARBA00048770"/>
    </source>
</evidence>
<comment type="catalytic activity">
    <reaction evidence="2">
        <text>1-(9Z-octadecenoyl)-sn-glycero-3-phosphate + hexadecanoyl-CoA = 1-(9Z)-octadecenoyl-2-hexadecanoyl-sn-glycero-3-phosphate + CoA</text>
        <dbReference type="Rhea" id="RHEA:37143"/>
        <dbReference type="ChEBI" id="CHEBI:57287"/>
        <dbReference type="ChEBI" id="CHEBI:57379"/>
        <dbReference type="ChEBI" id="CHEBI:74544"/>
        <dbReference type="ChEBI" id="CHEBI:74551"/>
    </reaction>
    <physiologicalReaction direction="left-to-right" evidence="2">
        <dbReference type="Rhea" id="RHEA:37144"/>
    </physiologicalReaction>
</comment>
<reference evidence="27" key="1">
    <citation type="submission" date="2017-01" db="EMBL/GenBank/DDBJ databases">
        <title>Comparative genomics of anhydrobiosis in the tardigrade Hypsibius dujardini.</title>
        <authorList>
            <person name="Yoshida Y."/>
            <person name="Koutsovoulos G."/>
            <person name="Laetsch D."/>
            <person name="Stevens L."/>
            <person name="Kumar S."/>
            <person name="Horikawa D."/>
            <person name="Ishino K."/>
            <person name="Komine S."/>
            <person name="Tomita M."/>
            <person name="Blaxter M."/>
            <person name="Arakawa K."/>
        </authorList>
    </citation>
    <scope>NUCLEOTIDE SEQUENCE [LARGE SCALE GENOMIC DNA]</scope>
    <source>
        <strain evidence="27">Z151</strain>
    </source>
</reference>
<comment type="catalytic activity">
    <reaction evidence="1">
        <text>a 1-acyl-sn-glycero-3-phosphate + an acyl-CoA = a 1,2-diacyl-sn-glycero-3-phosphate + CoA</text>
        <dbReference type="Rhea" id="RHEA:19709"/>
        <dbReference type="ChEBI" id="CHEBI:57287"/>
        <dbReference type="ChEBI" id="CHEBI:57970"/>
        <dbReference type="ChEBI" id="CHEBI:58342"/>
        <dbReference type="ChEBI" id="CHEBI:58608"/>
        <dbReference type="EC" id="2.3.1.51"/>
    </reaction>
    <physiologicalReaction direction="left-to-right" evidence="1">
        <dbReference type="Rhea" id="RHEA:19710"/>
    </physiologicalReaction>
</comment>
<keyword evidence="6" id="KW-0963">Cytoplasm</keyword>
<dbReference type="GO" id="GO:0003841">
    <property type="term" value="F:1-acylglycerol-3-phosphate O-acyltransferase activity"/>
    <property type="evidence" value="ECO:0007669"/>
    <property type="project" value="UniProtKB-EC"/>
</dbReference>
<gene>
    <name evidence="26" type="ORF">BV898_13039</name>
</gene>
<keyword evidence="13" id="KW-0012">Acyltransferase</keyword>
<evidence type="ECO:0000256" key="11">
    <source>
        <dbReference type="ARBA" id="ARBA00022832"/>
    </source>
</evidence>
<dbReference type="GO" id="GO:0006654">
    <property type="term" value="P:phosphatidic acid biosynthetic process"/>
    <property type="evidence" value="ECO:0007669"/>
    <property type="project" value="TreeGrafter"/>
</dbReference>
<dbReference type="GO" id="GO:0005811">
    <property type="term" value="C:lipid droplet"/>
    <property type="evidence" value="ECO:0007669"/>
    <property type="project" value="UniProtKB-SubCell"/>
</dbReference>
<comment type="caution">
    <text evidence="26">The sequence shown here is derived from an EMBL/GenBank/DDBJ whole genome shotgun (WGS) entry which is preliminary data.</text>
</comment>
<comment type="catalytic activity">
    <reaction evidence="23">
        <text>1-(9Z-octadecenoyl)-sn-glycero-3-phosphate + (5Z,8Z,11Z,14Z)-eicosatetraenoyl-CoA = 1-(9Z)-octadecenoyl-2-(5Z,8Z,11Z,14Z)-eicosatetraenoyl-sn-glycero-3-phosphate + CoA</text>
        <dbReference type="Rhea" id="RHEA:37443"/>
        <dbReference type="ChEBI" id="CHEBI:57287"/>
        <dbReference type="ChEBI" id="CHEBI:57368"/>
        <dbReference type="ChEBI" id="CHEBI:74544"/>
        <dbReference type="ChEBI" id="CHEBI:74928"/>
    </reaction>
    <physiologicalReaction direction="left-to-right" evidence="23">
        <dbReference type="Rhea" id="RHEA:37444"/>
    </physiologicalReaction>
</comment>
<comment type="catalytic activity">
    <reaction evidence="21">
        <text>eicosanoyl-CoA + 1-(9Z-octadecenoyl)-sn-glycero-3-phosphate = 1-(9Z)-octadecenoyl-2-eicosanoyl-sn-glycero-3-phosphate + CoA</text>
        <dbReference type="Rhea" id="RHEA:37451"/>
        <dbReference type="ChEBI" id="CHEBI:57287"/>
        <dbReference type="ChEBI" id="CHEBI:57380"/>
        <dbReference type="ChEBI" id="CHEBI:74544"/>
        <dbReference type="ChEBI" id="CHEBI:74937"/>
    </reaction>
    <physiologicalReaction direction="left-to-right" evidence="21">
        <dbReference type="Rhea" id="RHEA:37452"/>
    </physiologicalReaction>
</comment>
<dbReference type="Proteomes" id="UP000192578">
    <property type="component" value="Unassembled WGS sequence"/>
</dbReference>
<dbReference type="InterPro" id="IPR000073">
    <property type="entry name" value="AB_hydrolase_1"/>
</dbReference>
<dbReference type="GO" id="GO:0005739">
    <property type="term" value="C:mitochondrion"/>
    <property type="evidence" value="ECO:0007669"/>
    <property type="project" value="TreeGrafter"/>
</dbReference>
<keyword evidence="27" id="KW-1185">Reference proteome</keyword>
<dbReference type="GO" id="GO:0030154">
    <property type="term" value="P:cell differentiation"/>
    <property type="evidence" value="ECO:0007669"/>
    <property type="project" value="UniProtKB-KW"/>
</dbReference>
<evidence type="ECO:0000256" key="9">
    <source>
        <dbReference type="ARBA" id="ARBA00022679"/>
    </source>
</evidence>
<evidence type="ECO:0000256" key="3">
    <source>
        <dbReference type="ARBA" id="ARBA00004496"/>
    </source>
</evidence>
<accession>A0A1W0WBY9</accession>
<comment type="catalytic activity">
    <reaction evidence="22">
        <text>1-(5Z,8Z,11Z,14Z-eicosatetraenoyl)-sn-glycero-3-phosphate + (9Z)-octadecenoyl-CoA = 1-(5Z,8Z,11Z,14Z)-eicosatetraenoyl-2-(9Z)-octadecenoyl-sn-glycero-3-phosphate + CoA</text>
        <dbReference type="Rhea" id="RHEA:37455"/>
        <dbReference type="ChEBI" id="CHEBI:57287"/>
        <dbReference type="ChEBI" id="CHEBI:57387"/>
        <dbReference type="ChEBI" id="CHEBI:74938"/>
        <dbReference type="ChEBI" id="CHEBI:74941"/>
    </reaction>
    <physiologicalReaction direction="left-to-right" evidence="22">
        <dbReference type="Rhea" id="RHEA:37456"/>
    </physiologicalReaction>
</comment>
<dbReference type="PANTHER" id="PTHR42886:SF29">
    <property type="entry name" value="PUMMELIG, ISOFORM A"/>
    <property type="match status" value="1"/>
</dbReference>
<evidence type="ECO:0000256" key="20">
    <source>
        <dbReference type="ARBA" id="ARBA00047543"/>
    </source>
</evidence>
<evidence type="ECO:0000256" key="21">
    <source>
        <dbReference type="ARBA" id="ARBA00047849"/>
    </source>
</evidence>
<keyword evidence="12" id="KW-0443">Lipid metabolism</keyword>
<dbReference type="GO" id="GO:0052689">
    <property type="term" value="F:carboxylic ester hydrolase activity"/>
    <property type="evidence" value="ECO:0007669"/>
    <property type="project" value="TreeGrafter"/>
</dbReference>
<feature type="domain" description="AB hydrolase-1" evidence="25">
    <location>
        <begin position="105"/>
        <end position="364"/>
    </location>
</feature>
<dbReference type="InterPro" id="IPR029058">
    <property type="entry name" value="AB_hydrolase_fold"/>
</dbReference>
<dbReference type="PANTHER" id="PTHR42886">
    <property type="entry name" value="RE40534P-RELATED"/>
    <property type="match status" value="1"/>
</dbReference>
<evidence type="ECO:0000256" key="5">
    <source>
        <dbReference type="ARBA" id="ARBA00013211"/>
    </source>
</evidence>
<dbReference type="OrthoDB" id="7457040at2759"/>
<proteinExistence type="inferred from homology"/>
<evidence type="ECO:0000313" key="27">
    <source>
        <dbReference type="Proteomes" id="UP000192578"/>
    </source>
</evidence>
<dbReference type="EMBL" id="MTYJ01000138">
    <property type="protein sequence ID" value="OQV12719.1"/>
    <property type="molecule type" value="Genomic_DNA"/>
</dbReference>
<evidence type="ECO:0000256" key="16">
    <source>
        <dbReference type="ARBA" id="ARBA00040731"/>
    </source>
</evidence>
<dbReference type="Pfam" id="PF00561">
    <property type="entry name" value="Abhydrolase_1"/>
    <property type="match status" value="1"/>
</dbReference>
<organism evidence="26 27">
    <name type="scientific">Hypsibius exemplaris</name>
    <name type="common">Freshwater tardigrade</name>
    <dbReference type="NCBI Taxonomy" id="2072580"/>
    <lineage>
        <taxon>Eukaryota</taxon>
        <taxon>Metazoa</taxon>
        <taxon>Ecdysozoa</taxon>
        <taxon>Tardigrada</taxon>
        <taxon>Eutardigrada</taxon>
        <taxon>Parachela</taxon>
        <taxon>Hypsibioidea</taxon>
        <taxon>Hypsibiidae</taxon>
        <taxon>Hypsibius</taxon>
    </lineage>
</organism>
<name>A0A1W0WBY9_HYPEX</name>
<protein>
    <recommendedName>
        <fullName evidence="16">1-acylglycerol-3-phosphate O-acyltransferase ABHD5</fullName>
        <ecNumber evidence="5">2.3.1.51</ecNumber>
    </recommendedName>
    <alternativeName>
        <fullName evidence="17">Abhydrolase domain-containing protein 5</fullName>
    </alternativeName>
</protein>
<evidence type="ECO:0000256" key="4">
    <source>
        <dbReference type="ARBA" id="ARBA00004502"/>
    </source>
</evidence>
<evidence type="ECO:0000256" key="18">
    <source>
        <dbReference type="ARBA" id="ARBA00045357"/>
    </source>
</evidence>
<evidence type="ECO:0000256" key="8">
    <source>
        <dbReference type="ARBA" id="ARBA00022677"/>
    </source>
</evidence>
<evidence type="ECO:0000256" key="14">
    <source>
        <dbReference type="ARBA" id="ARBA00036296"/>
    </source>
</evidence>
<evidence type="ECO:0000256" key="22">
    <source>
        <dbReference type="ARBA" id="ARBA00048632"/>
    </source>
</evidence>
<evidence type="ECO:0000256" key="2">
    <source>
        <dbReference type="ARBA" id="ARBA00000816"/>
    </source>
</evidence>
<comment type="catalytic activity">
    <reaction evidence="20">
        <text>1-octadecanoyl-sn-glycero-3-phosphate + (9Z)-octadecenoyl-CoA = 1-octadecanoyl-2-(9Z-octadecenoyl)-sn-glycero-3-phosphate + CoA</text>
        <dbReference type="Rhea" id="RHEA:37163"/>
        <dbReference type="ChEBI" id="CHEBI:57287"/>
        <dbReference type="ChEBI" id="CHEBI:57387"/>
        <dbReference type="ChEBI" id="CHEBI:74560"/>
        <dbReference type="ChEBI" id="CHEBI:74565"/>
    </reaction>
    <physiologicalReaction direction="left-to-right" evidence="20">
        <dbReference type="Rhea" id="RHEA:37164"/>
    </physiologicalReaction>
</comment>
<dbReference type="SUPFAM" id="SSF53474">
    <property type="entry name" value="alpha/beta-Hydrolases"/>
    <property type="match status" value="1"/>
</dbReference>
<evidence type="ECO:0000256" key="1">
    <source>
        <dbReference type="ARBA" id="ARBA00000300"/>
    </source>
</evidence>
<keyword evidence="11" id="KW-0276">Fatty acid metabolism</keyword>
<dbReference type="Gene3D" id="3.40.50.1820">
    <property type="entry name" value="alpha/beta hydrolase"/>
    <property type="match status" value="1"/>
</dbReference>
<evidence type="ECO:0000256" key="24">
    <source>
        <dbReference type="ARBA" id="ARBA00049561"/>
    </source>
</evidence>
<evidence type="ECO:0000259" key="25">
    <source>
        <dbReference type="Pfam" id="PF00561"/>
    </source>
</evidence>
<dbReference type="GO" id="GO:0055088">
    <property type="term" value="P:lipid homeostasis"/>
    <property type="evidence" value="ECO:0007669"/>
    <property type="project" value="TreeGrafter"/>
</dbReference>